<evidence type="ECO:0000259" key="5">
    <source>
        <dbReference type="SMART" id="SM00839"/>
    </source>
</evidence>
<gene>
    <name evidence="6" type="ORF">J2R99_001441</name>
</gene>
<dbReference type="PANTHER" id="PTHR42722:SF1">
    <property type="entry name" value="VALINE DEHYDROGENASE"/>
    <property type="match status" value="1"/>
</dbReference>
<feature type="domain" description="Glutamate/phenylalanine/leucine/valine/L-tryptophan dehydrogenase C-terminal" evidence="5">
    <location>
        <begin position="150"/>
        <end position="357"/>
    </location>
</feature>
<dbReference type="Gene3D" id="3.40.50.10860">
    <property type="entry name" value="Leucine Dehydrogenase, chain A, domain 1"/>
    <property type="match status" value="1"/>
</dbReference>
<dbReference type="InterPro" id="IPR006095">
    <property type="entry name" value="Glu/Leu/Phe/Val/Trp_DH"/>
</dbReference>
<dbReference type="SMART" id="SM00839">
    <property type="entry name" value="ELFV_dehydrog"/>
    <property type="match status" value="1"/>
</dbReference>
<dbReference type="EC" id="1.4.1.9" evidence="6"/>
<comment type="similarity">
    <text evidence="1 4">Belongs to the Glu/Leu/Phe/Val dehydrogenases family.</text>
</comment>
<evidence type="ECO:0000256" key="3">
    <source>
        <dbReference type="ARBA" id="ARBA00023027"/>
    </source>
</evidence>
<protein>
    <submittedName>
        <fullName evidence="6">Leucine dehydrogenase</fullName>
        <ecNumber evidence="6">1.4.1.9</ecNumber>
    </submittedName>
</protein>
<dbReference type="InterPro" id="IPR006097">
    <property type="entry name" value="Glu/Leu/Phe/Val/Trp_DH_dimer"/>
</dbReference>
<evidence type="ECO:0000256" key="2">
    <source>
        <dbReference type="ARBA" id="ARBA00023002"/>
    </source>
</evidence>
<dbReference type="Pfam" id="PF02812">
    <property type="entry name" value="ELFV_dehydrog_N"/>
    <property type="match status" value="1"/>
</dbReference>
<keyword evidence="3" id="KW-0520">NAD</keyword>
<dbReference type="CDD" id="cd01075">
    <property type="entry name" value="NAD_bind_Leu_Phe_Val_DH"/>
    <property type="match status" value="1"/>
</dbReference>
<dbReference type="RefSeq" id="WP_307153775.1">
    <property type="nucleotide sequence ID" value="NZ_JAUSUK010000001.1"/>
</dbReference>
<dbReference type="Gene3D" id="3.40.50.720">
    <property type="entry name" value="NAD(P)-binding Rossmann-like Domain"/>
    <property type="match status" value="1"/>
</dbReference>
<dbReference type="Proteomes" id="UP001230253">
    <property type="component" value="Unassembled WGS sequence"/>
</dbReference>
<name>A0ABU0C5S8_9BRAD</name>
<dbReference type="EMBL" id="JAUSUK010000001">
    <property type="protein sequence ID" value="MDQ0325592.1"/>
    <property type="molecule type" value="Genomic_DNA"/>
</dbReference>
<keyword evidence="7" id="KW-1185">Reference proteome</keyword>
<dbReference type="SUPFAM" id="SSF51735">
    <property type="entry name" value="NAD(P)-binding Rossmann-fold domains"/>
    <property type="match status" value="1"/>
</dbReference>
<dbReference type="InterPro" id="IPR036291">
    <property type="entry name" value="NAD(P)-bd_dom_sf"/>
</dbReference>
<dbReference type="InterPro" id="IPR016211">
    <property type="entry name" value="Glu/Phe/Leu/Val/Trp_DH_bac/arc"/>
</dbReference>
<dbReference type="PIRSF" id="PIRSF000188">
    <property type="entry name" value="Phe_leu_dh"/>
    <property type="match status" value="1"/>
</dbReference>
<comment type="caution">
    <text evidence="6">The sequence shown here is derived from an EMBL/GenBank/DDBJ whole genome shotgun (WGS) entry which is preliminary data.</text>
</comment>
<evidence type="ECO:0000256" key="4">
    <source>
        <dbReference type="RuleBase" id="RU004417"/>
    </source>
</evidence>
<proteinExistence type="inferred from homology"/>
<keyword evidence="2 4" id="KW-0560">Oxidoreductase</keyword>
<dbReference type="PANTHER" id="PTHR42722">
    <property type="entry name" value="LEUCINE DEHYDROGENASE"/>
    <property type="match status" value="1"/>
</dbReference>
<dbReference type="SUPFAM" id="SSF53223">
    <property type="entry name" value="Aminoacid dehydrogenase-like, N-terminal domain"/>
    <property type="match status" value="1"/>
</dbReference>
<dbReference type="InterPro" id="IPR006096">
    <property type="entry name" value="Glu/Leu/Phe/Val/Trp_DH_C"/>
</dbReference>
<dbReference type="InterPro" id="IPR046346">
    <property type="entry name" value="Aminoacid_DH-like_N_sf"/>
</dbReference>
<evidence type="ECO:0000313" key="6">
    <source>
        <dbReference type="EMBL" id="MDQ0325592.1"/>
    </source>
</evidence>
<dbReference type="Pfam" id="PF00208">
    <property type="entry name" value="ELFV_dehydrog"/>
    <property type="match status" value="2"/>
</dbReference>
<evidence type="ECO:0000256" key="1">
    <source>
        <dbReference type="ARBA" id="ARBA00006382"/>
    </source>
</evidence>
<dbReference type="PRINTS" id="PR00082">
    <property type="entry name" value="GLFDHDRGNASE"/>
</dbReference>
<sequence length="359" mass="36958">MPVIALSEAELASHPAFEGHEEVVRIEDEATGLAGYIAIHDTTLGPSLGGCRVWRYADEGAALEDVLRLSRGMTYKNALAGLNLGGGKAVIILAPGAPKTPALFQAFGAAIEELAGRYITAEDVGTTPADMADVARATKHVRGTPASGVADPSPYTALGVFHGILAAVEYRFGSSSLEGIRVAVQGLGHVGWHLAEKLHEAGADLLVSDIDAKALARAEEAWGALAVPVAEIHAAPVDLFAPCALGAGLNAITIPQIRAAIVAGAANNQLAESDDAGRLRERGILYAPDYAINAGGVVALALAGAGRSQTEMRDKVEAIGATLAAIFALAAEEKTTTAAIADRLAEERLTAVKRRSQAA</sequence>
<organism evidence="6 7">
    <name type="scientific">Rhodopseudomonas julia</name>
    <dbReference type="NCBI Taxonomy" id="200617"/>
    <lineage>
        <taxon>Bacteria</taxon>
        <taxon>Pseudomonadati</taxon>
        <taxon>Pseudomonadota</taxon>
        <taxon>Alphaproteobacteria</taxon>
        <taxon>Hyphomicrobiales</taxon>
        <taxon>Nitrobacteraceae</taxon>
        <taxon>Rhodopseudomonas</taxon>
    </lineage>
</organism>
<accession>A0ABU0C5S8</accession>
<reference evidence="6 7" key="1">
    <citation type="submission" date="2023-07" db="EMBL/GenBank/DDBJ databases">
        <title>Genomic Encyclopedia of Type Strains, Phase IV (KMG-IV): sequencing the most valuable type-strain genomes for metagenomic binning, comparative biology and taxonomic classification.</title>
        <authorList>
            <person name="Goeker M."/>
        </authorList>
    </citation>
    <scope>NUCLEOTIDE SEQUENCE [LARGE SCALE GENOMIC DNA]</scope>
    <source>
        <strain evidence="6 7">DSM 11549</strain>
    </source>
</reference>
<evidence type="ECO:0000313" key="7">
    <source>
        <dbReference type="Proteomes" id="UP001230253"/>
    </source>
</evidence>
<dbReference type="GO" id="GO:0050049">
    <property type="term" value="F:L-leucine dehydrogenase activity"/>
    <property type="evidence" value="ECO:0007669"/>
    <property type="project" value="UniProtKB-EC"/>
</dbReference>